<dbReference type="EMBL" id="JBBNAE010000008">
    <property type="protein sequence ID" value="KAK9102891.1"/>
    <property type="molecule type" value="Genomic_DNA"/>
</dbReference>
<dbReference type="Proteomes" id="UP001417504">
    <property type="component" value="Unassembled WGS sequence"/>
</dbReference>
<dbReference type="InterPro" id="IPR004158">
    <property type="entry name" value="DUF247_pln"/>
</dbReference>
<proteinExistence type="predicted"/>
<evidence type="ECO:0000313" key="2">
    <source>
        <dbReference type="Proteomes" id="UP001417504"/>
    </source>
</evidence>
<gene>
    <name evidence="1" type="ORF">Sjap_020145</name>
</gene>
<comment type="caution">
    <text evidence="1">The sequence shown here is derived from an EMBL/GenBank/DDBJ whole genome shotgun (WGS) entry which is preliminary data.</text>
</comment>
<dbReference type="PANTHER" id="PTHR31170">
    <property type="entry name" value="BNAC04G53230D PROTEIN"/>
    <property type="match status" value="1"/>
</dbReference>
<evidence type="ECO:0000313" key="1">
    <source>
        <dbReference type="EMBL" id="KAK9102891.1"/>
    </source>
</evidence>
<name>A0AAP0F059_9MAGN</name>
<protein>
    <submittedName>
        <fullName evidence="1">Uncharacterized protein</fullName>
    </submittedName>
</protein>
<dbReference type="Pfam" id="PF03140">
    <property type="entry name" value="DUF247"/>
    <property type="match status" value="1"/>
</dbReference>
<accession>A0AAP0F059</accession>
<dbReference type="PANTHER" id="PTHR31170:SF25">
    <property type="entry name" value="BNAA09G04570D PROTEIN"/>
    <property type="match status" value="1"/>
</dbReference>
<keyword evidence="2" id="KW-1185">Reference proteome</keyword>
<reference evidence="1 2" key="1">
    <citation type="submission" date="2024-01" db="EMBL/GenBank/DDBJ databases">
        <title>Genome assemblies of Stephania.</title>
        <authorList>
            <person name="Yang L."/>
        </authorList>
    </citation>
    <scope>NUCLEOTIDE SEQUENCE [LARGE SCALE GENOMIC DNA]</scope>
    <source>
        <strain evidence="1">QJT</strain>
        <tissue evidence="1">Leaf</tissue>
    </source>
</reference>
<sequence length="301" mass="34610">MEKYKVHYLKQFLGHRPSITLKDCVEMIKGLKVEARECYTEDINFTSDNFVEMMMLDNCFIIEYFIRFWKLELREQDHPLLADAYMATMCEDDLRLLEKQLPFFVLDALFNFINSSNKLSLKTLFIIQLLYLRCLSVPDRYLGLVQVSGLNGSQSGPGDLTLGQGWVITIREAVHIEPKRERIEIRICGECRSINILKGVLQSSSRPRGIQQGGAWGGEVRKPTAANTILFKTLTAHAFCTSERDIYILIEKPSISAFEDEATYRVTLVQPQKTCRMRDTVYRGKRLARSRAHLGMRDVPA</sequence>
<organism evidence="1 2">
    <name type="scientific">Stephania japonica</name>
    <dbReference type="NCBI Taxonomy" id="461633"/>
    <lineage>
        <taxon>Eukaryota</taxon>
        <taxon>Viridiplantae</taxon>
        <taxon>Streptophyta</taxon>
        <taxon>Embryophyta</taxon>
        <taxon>Tracheophyta</taxon>
        <taxon>Spermatophyta</taxon>
        <taxon>Magnoliopsida</taxon>
        <taxon>Ranunculales</taxon>
        <taxon>Menispermaceae</taxon>
        <taxon>Menispermoideae</taxon>
        <taxon>Cissampelideae</taxon>
        <taxon>Stephania</taxon>
    </lineage>
</organism>
<dbReference type="AlphaFoldDB" id="A0AAP0F059"/>